<dbReference type="GO" id="GO:0005886">
    <property type="term" value="C:plasma membrane"/>
    <property type="evidence" value="ECO:0007669"/>
    <property type="project" value="UniProtKB-SubCell"/>
</dbReference>
<protein>
    <submittedName>
        <fullName evidence="8">Na+/H+ dicarboxylate symporter</fullName>
    </submittedName>
</protein>
<proteinExistence type="predicted"/>
<evidence type="ECO:0000256" key="4">
    <source>
        <dbReference type="ARBA" id="ARBA00022692"/>
    </source>
</evidence>
<keyword evidence="4 7" id="KW-0812">Transmembrane</keyword>
<feature type="transmembrane region" description="Helical" evidence="7">
    <location>
        <begin position="406"/>
        <end position="427"/>
    </location>
</feature>
<evidence type="ECO:0000313" key="8">
    <source>
        <dbReference type="EMBL" id="CDM66034.1"/>
    </source>
</evidence>
<dbReference type="PANTHER" id="PTHR42865:SF7">
    <property type="entry name" value="PROTON_GLUTAMATE-ASPARTATE SYMPORTER"/>
    <property type="match status" value="1"/>
</dbReference>
<organism evidence="8 9">
    <name type="scientific">Pyrinomonas methylaliphatogenes</name>
    <dbReference type="NCBI Taxonomy" id="454194"/>
    <lineage>
        <taxon>Bacteria</taxon>
        <taxon>Pseudomonadati</taxon>
        <taxon>Acidobacteriota</taxon>
        <taxon>Blastocatellia</taxon>
        <taxon>Blastocatellales</taxon>
        <taxon>Pyrinomonadaceae</taxon>
        <taxon>Pyrinomonas</taxon>
    </lineage>
</organism>
<sequence length="479" mass="50840">MNERSPKGVAPDAFEREVITDLDEKTPDQPKGMPLHQRILIGLLSGAALGVGVNLAFGGNDSRVVWVVANVTEPVGQLFLRLLLMIVVPLVFSSLVVGVAGIGDIRKLGRIGLKSFAYTFVISAISVAIGLTLANTIRPGERISEQTAAALEQRYGSDAVKRVEEAKRAETATDSVPLQVIKSIVPTNPISAIASETPNMLHLMFFALMLGIALTLVTEQTAAPLIHVLQSLYEVSAKIIDIVMKLAPFAVACLLFNNAARFGLDLLGALAWFVVTVLVGLAIHMFGVYSLSVYLLSRISPLEFFRRIKTVMITAFSTSSSNATLPTALRVSEENLGVPREINSFVLTVGATANQNGTALYEGVTVLFLAQLAGVDLSLGQQIMVAYLAILGGIGTAGVPSGSIPFIVLVLANIGVNPALIAIIIGVDRILDMCRTTLNVTGDITAATYVARSEGYRLLEESGETGQELEAVVAERGAD</sequence>
<evidence type="ECO:0000313" key="9">
    <source>
        <dbReference type="Proteomes" id="UP000031518"/>
    </source>
</evidence>
<dbReference type="RefSeq" id="WP_099606186.1">
    <property type="nucleotide sequence ID" value="NZ_CBXV010000007.1"/>
</dbReference>
<keyword evidence="5 7" id="KW-1133">Transmembrane helix</keyword>
<evidence type="ECO:0000256" key="7">
    <source>
        <dbReference type="SAM" id="Phobius"/>
    </source>
</evidence>
<feature type="transmembrane region" description="Helical" evidence="7">
    <location>
        <begin position="115"/>
        <end position="134"/>
    </location>
</feature>
<dbReference type="PANTHER" id="PTHR42865">
    <property type="entry name" value="PROTON/GLUTAMATE-ASPARTATE SYMPORTER"/>
    <property type="match status" value="1"/>
</dbReference>
<feature type="transmembrane region" description="Helical" evidence="7">
    <location>
        <begin position="78"/>
        <end position="103"/>
    </location>
</feature>
<keyword evidence="3" id="KW-1003">Cell membrane</keyword>
<evidence type="ECO:0000256" key="2">
    <source>
        <dbReference type="ARBA" id="ARBA00022448"/>
    </source>
</evidence>
<dbReference type="Pfam" id="PF00375">
    <property type="entry name" value="SDF"/>
    <property type="match status" value="1"/>
</dbReference>
<dbReference type="InterPro" id="IPR001991">
    <property type="entry name" value="Na-dicarboxylate_symporter"/>
</dbReference>
<keyword evidence="6 7" id="KW-0472">Membrane</keyword>
<dbReference type="Proteomes" id="UP000031518">
    <property type="component" value="Unassembled WGS sequence"/>
</dbReference>
<evidence type="ECO:0000256" key="5">
    <source>
        <dbReference type="ARBA" id="ARBA00022989"/>
    </source>
</evidence>
<evidence type="ECO:0000256" key="3">
    <source>
        <dbReference type="ARBA" id="ARBA00022475"/>
    </source>
</evidence>
<dbReference type="GO" id="GO:0006835">
    <property type="term" value="P:dicarboxylic acid transport"/>
    <property type="evidence" value="ECO:0007669"/>
    <property type="project" value="TreeGrafter"/>
</dbReference>
<dbReference type="GO" id="GO:0015293">
    <property type="term" value="F:symporter activity"/>
    <property type="evidence" value="ECO:0007669"/>
    <property type="project" value="UniProtKB-KW"/>
</dbReference>
<dbReference type="Gene3D" id="1.10.3860.10">
    <property type="entry name" value="Sodium:dicarboxylate symporter"/>
    <property type="match status" value="1"/>
</dbReference>
<evidence type="ECO:0000256" key="6">
    <source>
        <dbReference type="ARBA" id="ARBA00023136"/>
    </source>
</evidence>
<comment type="subcellular location">
    <subcellularLocation>
        <location evidence="1">Cell membrane</location>
        <topology evidence="1">Multi-pass membrane protein</topology>
    </subcellularLocation>
</comment>
<gene>
    <name evidence="8" type="ORF">PYK22_02043</name>
</gene>
<reference evidence="8 9" key="2">
    <citation type="submission" date="2015-01" db="EMBL/GenBank/DDBJ databases">
        <title>Complete genome sequence of Pyrinomonas methylaliphatogenes type strain K22T.</title>
        <authorList>
            <person name="Lee K.C.Y."/>
            <person name="Power J.F."/>
            <person name="Dunfield P.F."/>
            <person name="Morgan X.C."/>
            <person name="Huttenhower C."/>
            <person name="Stott M.B."/>
        </authorList>
    </citation>
    <scope>NUCLEOTIDE SEQUENCE [LARGE SCALE GENOMIC DNA]</scope>
    <source>
        <strain evidence="8 9">K22</strain>
    </source>
</reference>
<dbReference type="InterPro" id="IPR036458">
    <property type="entry name" value="Na:dicarbo_symporter_sf"/>
</dbReference>
<dbReference type="OrthoDB" id="9768885at2"/>
<dbReference type="STRING" id="454194.PYK22_02043"/>
<keyword evidence="2" id="KW-0813">Transport</keyword>
<dbReference type="AlphaFoldDB" id="A0A0B6X0G8"/>
<accession>A0A0B6X0G8</accession>
<reference evidence="8 9" key="1">
    <citation type="submission" date="2013-12" db="EMBL/GenBank/DDBJ databases">
        <authorList>
            <person name="Stott M."/>
        </authorList>
    </citation>
    <scope>NUCLEOTIDE SEQUENCE [LARGE SCALE GENOMIC DNA]</scope>
    <source>
        <strain evidence="8 9">K22</strain>
    </source>
</reference>
<dbReference type="SUPFAM" id="SSF118215">
    <property type="entry name" value="Proton glutamate symport protein"/>
    <property type="match status" value="1"/>
</dbReference>
<evidence type="ECO:0000256" key="1">
    <source>
        <dbReference type="ARBA" id="ARBA00004651"/>
    </source>
</evidence>
<feature type="transmembrane region" description="Helical" evidence="7">
    <location>
        <begin position="269"/>
        <end position="297"/>
    </location>
</feature>
<feature type="transmembrane region" description="Helical" evidence="7">
    <location>
        <begin position="39"/>
        <end position="58"/>
    </location>
</feature>
<name>A0A0B6X0G8_9BACT</name>
<dbReference type="PRINTS" id="PR00173">
    <property type="entry name" value="EDTRNSPORT"/>
</dbReference>
<keyword evidence="9" id="KW-1185">Reference proteome</keyword>
<feature type="transmembrane region" description="Helical" evidence="7">
    <location>
        <begin position="383"/>
        <end position="400"/>
    </location>
</feature>
<feature type="transmembrane region" description="Helical" evidence="7">
    <location>
        <begin position="200"/>
        <end position="218"/>
    </location>
</feature>
<dbReference type="EMBL" id="CBXV010000007">
    <property type="protein sequence ID" value="CDM66034.1"/>
    <property type="molecule type" value="Genomic_DNA"/>
</dbReference>